<gene>
    <name evidence="2" type="ORF">ACFOW6_08705</name>
</gene>
<dbReference type="Pfam" id="PF04273">
    <property type="entry name" value="BLH_phosphatase"/>
    <property type="match status" value="1"/>
</dbReference>
<sequence length="178" mass="19699">MPCRACLLSGQRLSVSNPDRTEGSKGMVQTTELENGIYTAGQISQEDIPDLAEAGFRTIINNRPDGEEAGQPPYSDTEHAAQAKGINYYYIPLTQETLTPEKVARFREAMEEAPRPVLVHCRSGARSTLLWALSEARYNKRSTQDLIDVAGRQGKDISSASPLIDHYRAWEDSDVKDG</sequence>
<dbReference type="RefSeq" id="WP_382422107.1">
    <property type="nucleotide sequence ID" value="NZ_JBHSCW010000003.1"/>
</dbReference>
<dbReference type="GO" id="GO:0016740">
    <property type="term" value="F:transferase activity"/>
    <property type="evidence" value="ECO:0007669"/>
    <property type="project" value="UniProtKB-KW"/>
</dbReference>
<proteinExistence type="predicted"/>
<keyword evidence="2" id="KW-0808">Transferase</keyword>
<dbReference type="InterPro" id="IPR029021">
    <property type="entry name" value="Prot-tyrosine_phosphatase-like"/>
</dbReference>
<evidence type="ECO:0000259" key="1">
    <source>
        <dbReference type="Pfam" id="PF04273"/>
    </source>
</evidence>
<dbReference type="CDD" id="cd14503">
    <property type="entry name" value="PTP-bact"/>
    <property type="match status" value="1"/>
</dbReference>
<keyword evidence="3" id="KW-1185">Reference proteome</keyword>
<reference evidence="3" key="1">
    <citation type="journal article" date="2019" name="Int. J. Syst. Evol. Microbiol.">
        <title>The Global Catalogue of Microorganisms (GCM) 10K type strain sequencing project: providing services to taxonomists for standard genome sequencing and annotation.</title>
        <authorList>
            <consortium name="The Broad Institute Genomics Platform"/>
            <consortium name="The Broad Institute Genome Sequencing Center for Infectious Disease"/>
            <person name="Wu L."/>
            <person name="Ma J."/>
        </authorList>
    </citation>
    <scope>NUCLEOTIDE SEQUENCE [LARGE SCALE GENOMIC DNA]</scope>
    <source>
        <strain evidence="3">CECT 8472</strain>
    </source>
</reference>
<dbReference type="Proteomes" id="UP001595799">
    <property type="component" value="Unassembled WGS sequence"/>
</dbReference>
<comment type="caution">
    <text evidence="2">The sequence shown here is derived from an EMBL/GenBank/DDBJ whole genome shotgun (WGS) entry which is preliminary data.</text>
</comment>
<dbReference type="NCBIfam" id="TIGR01244">
    <property type="entry name" value="TIGR01244 family sulfur transferase"/>
    <property type="match status" value="1"/>
</dbReference>
<feature type="domain" description="Beta-lactamase hydrolase-like protein phosphatase-like" evidence="1">
    <location>
        <begin position="38"/>
        <end position="136"/>
    </location>
</feature>
<dbReference type="Gene3D" id="3.90.190.10">
    <property type="entry name" value="Protein tyrosine phosphatase superfamily"/>
    <property type="match status" value="1"/>
</dbReference>
<protein>
    <submittedName>
        <fullName evidence="2">TIGR01244 family sulfur transferase</fullName>
    </submittedName>
</protein>
<accession>A0ABV8ULD3</accession>
<dbReference type="InterPro" id="IPR005939">
    <property type="entry name" value="BLH_phosphatase-like"/>
</dbReference>
<dbReference type="SUPFAM" id="SSF52799">
    <property type="entry name" value="(Phosphotyrosine protein) phosphatases II"/>
    <property type="match status" value="1"/>
</dbReference>
<evidence type="ECO:0000313" key="2">
    <source>
        <dbReference type="EMBL" id="MFC4351618.1"/>
    </source>
</evidence>
<organism evidence="2 3">
    <name type="scientific">Fodinicurvata halophila</name>
    <dbReference type="NCBI Taxonomy" id="1419723"/>
    <lineage>
        <taxon>Bacteria</taxon>
        <taxon>Pseudomonadati</taxon>
        <taxon>Pseudomonadota</taxon>
        <taxon>Alphaproteobacteria</taxon>
        <taxon>Rhodospirillales</taxon>
        <taxon>Rhodovibrionaceae</taxon>
        <taxon>Fodinicurvata</taxon>
    </lineage>
</organism>
<name>A0ABV8ULD3_9PROT</name>
<evidence type="ECO:0000313" key="3">
    <source>
        <dbReference type="Proteomes" id="UP001595799"/>
    </source>
</evidence>
<dbReference type="EMBL" id="JBHSCW010000003">
    <property type="protein sequence ID" value="MFC4351618.1"/>
    <property type="molecule type" value="Genomic_DNA"/>
</dbReference>